<dbReference type="SUPFAM" id="SSF48008">
    <property type="entry name" value="GntR ligand-binding domain-like"/>
    <property type="match status" value="1"/>
</dbReference>
<dbReference type="EMBL" id="SMAI01000006">
    <property type="protein sequence ID" value="TCT04584.1"/>
    <property type="molecule type" value="Genomic_DNA"/>
</dbReference>
<dbReference type="CDD" id="cd07377">
    <property type="entry name" value="WHTH_GntR"/>
    <property type="match status" value="1"/>
</dbReference>
<dbReference type="SMART" id="SM00345">
    <property type="entry name" value="HTH_GNTR"/>
    <property type="match status" value="2"/>
</dbReference>
<keyword evidence="1" id="KW-0805">Transcription regulation</keyword>
<comment type="caution">
    <text evidence="6">The sequence shown here is derived from an EMBL/GenBank/DDBJ whole genome shotgun (WGS) entry which is preliminary data.</text>
</comment>
<dbReference type="GO" id="GO:0003677">
    <property type="term" value="F:DNA binding"/>
    <property type="evidence" value="ECO:0007669"/>
    <property type="project" value="UniProtKB-KW"/>
</dbReference>
<organism evidence="6 7">
    <name type="scientific">Aquabacter spiritensis</name>
    <dbReference type="NCBI Taxonomy" id="933073"/>
    <lineage>
        <taxon>Bacteria</taxon>
        <taxon>Pseudomonadati</taxon>
        <taxon>Pseudomonadota</taxon>
        <taxon>Alphaproteobacteria</taxon>
        <taxon>Hyphomicrobiales</taxon>
        <taxon>Xanthobacteraceae</taxon>
        <taxon>Aquabacter</taxon>
    </lineage>
</organism>
<dbReference type="AlphaFoldDB" id="A0A4R3LVK0"/>
<feature type="domain" description="HTH gntR-type" evidence="5">
    <location>
        <begin position="4"/>
        <end position="72"/>
    </location>
</feature>
<dbReference type="PANTHER" id="PTHR43537:SF49">
    <property type="entry name" value="TRANSCRIPTIONAL REGULATORY PROTEIN"/>
    <property type="match status" value="1"/>
</dbReference>
<dbReference type="Pfam" id="PF00392">
    <property type="entry name" value="GntR"/>
    <property type="match status" value="1"/>
</dbReference>
<evidence type="ECO:0000256" key="2">
    <source>
        <dbReference type="ARBA" id="ARBA00023125"/>
    </source>
</evidence>
<dbReference type="Proteomes" id="UP000294664">
    <property type="component" value="Unassembled WGS sequence"/>
</dbReference>
<dbReference type="SMART" id="SM00895">
    <property type="entry name" value="FCD"/>
    <property type="match status" value="1"/>
</dbReference>
<dbReference type="Gene3D" id="1.20.120.530">
    <property type="entry name" value="GntR ligand-binding domain-like"/>
    <property type="match status" value="1"/>
</dbReference>
<evidence type="ECO:0000313" key="7">
    <source>
        <dbReference type="Proteomes" id="UP000294664"/>
    </source>
</evidence>
<protein>
    <submittedName>
        <fullName evidence="6">DNA-binding GntR family transcriptional regulator</fullName>
    </submittedName>
</protein>
<evidence type="ECO:0000256" key="4">
    <source>
        <dbReference type="SAM" id="MobiDB-lite"/>
    </source>
</evidence>
<keyword evidence="7" id="KW-1185">Reference proteome</keyword>
<keyword evidence="3" id="KW-0804">Transcription</keyword>
<evidence type="ECO:0000313" key="6">
    <source>
        <dbReference type="EMBL" id="TCT04584.1"/>
    </source>
</evidence>
<dbReference type="Pfam" id="PF07729">
    <property type="entry name" value="FCD"/>
    <property type="match status" value="1"/>
</dbReference>
<dbReference type="GO" id="GO:0003700">
    <property type="term" value="F:DNA-binding transcription factor activity"/>
    <property type="evidence" value="ECO:0007669"/>
    <property type="project" value="InterPro"/>
</dbReference>
<dbReference type="OrthoDB" id="7005926at2"/>
<proteinExistence type="predicted"/>
<evidence type="ECO:0000256" key="1">
    <source>
        <dbReference type="ARBA" id="ARBA00023015"/>
    </source>
</evidence>
<dbReference type="InterPro" id="IPR036388">
    <property type="entry name" value="WH-like_DNA-bd_sf"/>
</dbReference>
<dbReference type="RefSeq" id="WP_132031362.1">
    <property type="nucleotide sequence ID" value="NZ_SMAI01000006.1"/>
</dbReference>
<dbReference type="InterPro" id="IPR000524">
    <property type="entry name" value="Tscrpt_reg_HTH_GntR"/>
</dbReference>
<evidence type="ECO:0000259" key="5">
    <source>
        <dbReference type="PROSITE" id="PS50949"/>
    </source>
</evidence>
<dbReference type="PANTHER" id="PTHR43537">
    <property type="entry name" value="TRANSCRIPTIONAL REGULATOR, GNTR FAMILY"/>
    <property type="match status" value="1"/>
</dbReference>
<dbReference type="SUPFAM" id="SSF46785">
    <property type="entry name" value="Winged helix' DNA-binding domain"/>
    <property type="match status" value="1"/>
</dbReference>
<accession>A0A4R3LVK0</accession>
<dbReference type="InterPro" id="IPR011711">
    <property type="entry name" value="GntR_C"/>
</dbReference>
<reference evidence="6 7" key="1">
    <citation type="submission" date="2019-03" db="EMBL/GenBank/DDBJ databases">
        <title>Genomic Encyclopedia of Type Strains, Phase IV (KMG-IV): sequencing the most valuable type-strain genomes for metagenomic binning, comparative biology and taxonomic classification.</title>
        <authorList>
            <person name="Goeker M."/>
        </authorList>
    </citation>
    <scope>NUCLEOTIDE SEQUENCE [LARGE SCALE GENOMIC DNA]</scope>
    <source>
        <strain evidence="6 7">DSM 9035</strain>
    </source>
</reference>
<name>A0A4R3LVK0_9HYPH</name>
<sequence>MSHSPLVTQIAGQILDQIRSGVAPPGAQLVERKLADQFRVSRSPVRQALMLLESAGQIAPNPRRGGYLVLPQASCGMAPVRAVDEEEAAYLAIAEHRLQGRLPEKVSETKLAQAYRLSQAQVRRVLARIANEGWIARLPGHGWGFLPMLTSMQAYRDSYRFRLVIEPAAILEPGFTLDRPALLACRDQQQALVEGAIWTVSNAALFDLNSRLHETIIECSRNLFFIESLKRIDRLRRLIEYRQSLDRKYAVVRSREHLHLIDLLLQDDRAAAAAYMRRHLASVSIEKMMERPPRASDPDPAMVDRMGERVATEQPPIQQAEAGPDPEGTPI</sequence>
<dbReference type="InterPro" id="IPR008920">
    <property type="entry name" value="TF_FadR/GntR_C"/>
</dbReference>
<dbReference type="PROSITE" id="PS50949">
    <property type="entry name" value="HTH_GNTR"/>
    <property type="match status" value="1"/>
</dbReference>
<dbReference type="InterPro" id="IPR036390">
    <property type="entry name" value="WH_DNA-bd_sf"/>
</dbReference>
<keyword evidence="2 6" id="KW-0238">DNA-binding</keyword>
<dbReference type="Gene3D" id="1.10.10.10">
    <property type="entry name" value="Winged helix-like DNA-binding domain superfamily/Winged helix DNA-binding domain"/>
    <property type="match status" value="2"/>
</dbReference>
<feature type="region of interest" description="Disordered" evidence="4">
    <location>
        <begin position="289"/>
        <end position="331"/>
    </location>
</feature>
<evidence type="ECO:0000256" key="3">
    <source>
        <dbReference type="ARBA" id="ARBA00023163"/>
    </source>
</evidence>
<gene>
    <name evidence="6" type="ORF">EDC64_10613</name>
</gene>